<evidence type="ECO:0000313" key="2">
    <source>
        <dbReference type="EMBL" id="UVI28513.1"/>
    </source>
</evidence>
<proteinExistence type="predicted"/>
<protein>
    <submittedName>
        <fullName evidence="2">DUF3784 domain-containing protein</fullName>
    </submittedName>
</protein>
<keyword evidence="1" id="KW-1133">Transmembrane helix</keyword>
<organism evidence="2 3">
    <name type="scientific">Paenibacillus spongiae</name>
    <dbReference type="NCBI Taxonomy" id="2909671"/>
    <lineage>
        <taxon>Bacteria</taxon>
        <taxon>Bacillati</taxon>
        <taxon>Bacillota</taxon>
        <taxon>Bacilli</taxon>
        <taxon>Bacillales</taxon>
        <taxon>Paenibacillaceae</taxon>
        <taxon>Paenibacillus</taxon>
    </lineage>
</organism>
<accession>A0ABY5S854</accession>
<feature type="transmembrane region" description="Helical" evidence="1">
    <location>
        <begin position="6"/>
        <end position="21"/>
    </location>
</feature>
<feature type="transmembrane region" description="Helical" evidence="1">
    <location>
        <begin position="68"/>
        <end position="86"/>
    </location>
</feature>
<keyword evidence="3" id="KW-1185">Reference proteome</keyword>
<dbReference type="Pfam" id="PF12650">
    <property type="entry name" value="DUF3784"/>
    <property type="match status" value="1"/>
</dbReference>
<evidence type="ECO:0000313" key="3">
    <source>
        <dbReference type="Proteomes" id="UP001057877"/>
    </source>
</evidence>
<name>A0ABY5S854_9BACL</name>
<feature type="transmembrane region" description="Helical" evidence="1">
    <location>
        <begin position="42"/>
        <end position="62"/>
    </location>
</feature>
<dbReference type="EMBL" id="CP091430">
    <property type="protein sequence ID" value="UVI28513.1"/>
    <property type="molecule type" value="Genomic_DNA"/>
</dbReference>
<keyword evidence="1" id="KW-0812">Transmembrane</keyword>
<sequence length="92" mass="10039">MSPHMLLLGIVFLVLGYLIGVKKKVGLLAGFNQHRVKDKDKLAQLVGGYNLVIGTLMVLASFIDNPNAEAIIPLAVLGFFILLGYVQTRMVE</sequence>
<evidence type="ECO:0000256" key="1">
    <source>
        <dbReference type="SAM" id="Phobius"/>
    </source>
</evidence>
<dbReference type="InterPro" id="IPR017259">
    <property type="entry name" value="UCP037672"/>
</dbReference>
<dbReference type="Proteomes" id="UP001057877">
    <property type="component" value="Chromosome"/>
</dbReference>
<dbReference type="RefSeq" id="WP_258384602.1">
    <property type="nucleotide sequence ID" value="NZ_CP091430.1"/>
</dbReference>
<reference evidence="2" key="1">
    <citation type="submission" date="2022-01" db="EMBL/GenBank/DDBJ databases">
        <title>Paenibacillus spongiae sp. nov., isolated from marine sponge.</title>
        <authorList>
            <person name="Li Z."/>
            <person name="Zhang M."/>
        </authorList>
    </citation>
    <scope>NUCLEOTIDE SEQUENCE</scope>
    <source>
        <strain evidence="2">PHS-Z3</strain>
    </source>
</reference>
<gene>
    <name evidence="2" type="ORF">L1F29_24125</name>
</gene>
<keyword evidence="1" id="KW-0472">Membrane</keyword>